<evidence type="ECO:0000313" key="1">
    <source>
        <dbReference type="EMBL" id="MCP2358380.1"/>
    </source>
</evidence>
<dbReference type="AlphaFoldDB" id="A0A9X2GID8"/>
<name>A0A9X2GID8_9ACTN</name>
<dbReference type="Gene3D" id="3.40.710.10">
    <property type="entry name" value="DD-peptidase/beta-lactamase superfamily"/>
    <property type="match status" value="1"/>
</dbReference>
<dbReference type="EMBL" id="JAMZEB010000002">
    <property type="protein sequence ID" value="MCP2358380.1"/>
    <property type="molecule type" value="Genomic_DNA"/>
</dbReference>
<accession>A0A9X2GID8</accession>
<organism evidence="1 2">
    <name type="scientific">Nonomuraea thailandensis</name>
    <dbReference type="NCBI Taxonomy" id="1188745"/>
    <lineage>
        <taxon>Bacteria</taxon>
        <taxon>Bacillati</taxon>
        <taxon>Actinomycetota</taxon>
        <taxon>Actinomycetes</taxon>
        <taxon>Streptosporangiales</taxon>
        <taxon>Streptosporangiaceae</taxon>
        <taxon>Nonomuraea</taxon>
    </lineage>
</organism>
<dbReference type="SUPFAM" id="SSF56601">
    <property type="entry name" value="beta-lactamase/transpeptidase-like"/>
    <property type="match status" value="1"/>
</dbReference>
<sequence length="82" mass="9166">MDDYLPEFGMDRRITVRMLLQHTSGVFNFTGEYVEDGTLVPGMPATPAGKGRVDNRFHDGEPGRGIVGFLLARDAAVYLFFR</sequence>
<comment type="caution">
    <text evidence="1">The sequence shown here is derived from an EMBL/GenBank/DDBJ whole genome shotgun (WGS) entry which is preliminary data.</text>
</comment>
<reference evidence="1" key="1">
    <citation type="submission" date="2022-06" db="EMBL/GenBank/DDBJ databases">
        <title>Sequencing the genomes of 1000 actinobacteria strains.</title>
        <authorList>
            <person name="Klenk H.-P."/>
        </authorList>
    </citation>
    <scope>NUCLEOTIDE SEQUENCE</scope>
    <source>
        <strain evidence="1">DSM 46694</strain>
    </source>
</reference>
<keyword evidence="2" id="KW-1185">Reference proteome</keyword>
<gene>
    <name evidence="1" type="ORF">HD597_005400</name>
</gene>
<dbReference type="Proteomes" id="UP001139648">
    <property type="component" value="Unassembled WGS sequence"/>
</dbReference>
<protein>
    <submittedName>
        <fullName evidence="1">CubicO group peptidase (Beta-lactamase class C family)</fullName>
    </submittedName>
</protein>
<dbReference type="InterPro" id="IPR012338">
    <property type="entry name" value="Beta-lactam/transpept-like"/>
</dbReference>
<evidence type="ECO:0000313" key="2">
    <source>
        <dbReference type="Proteomes" id="UP001139648"/>
    </source>
</evidence>
<dbReference type="RefSeq" id="WP_253745453.1">
    <property type="nucleotide sequence ID" value="NZ_BAABKA010000043.1"/>
</dbReference>
<proteinExistence type="predicted"/>